<dbReference type="PANTHER" id="PTHR25462">
    <property type="entry name" value="BONUS, ISOFORM C-RELATED"/>
    <property type="match status" value="1"/>
</dbReference>
<gene>
    <name evidence="4" type="ORF">MCOR_44791</name>
</gene>
<dbReference type="Gene3D" id="2.120.10.30">
    <property type="entry name" value="TolB, C-terminal domain"/>
    <property type="match status" value="1"/>
</dbReference>
<evidence type="ECO:0000256" key="2">
    <source>
        <dbReference type="SAM" id="Coils"/>
    </source>
</evidence>
<sequence length="1014" mass="117276">MTTLDLNTYIQVQKKDVDQKLFLTAETSLQKIVKVVEKHSSICNGHFSMKKLTPKGHVAAVRFNCDTDKHHSILWSSSPYLPNGEYLANLRTFHGYTCSGMLPVHYNRFANAAKIGHINKQKQQYMFQRYKHHIEQQYNESIESAVLEEIGMYDDLTGINIMTDARHGWRKNAKDSSVVAIGEKIHKVLKCEHITKSDDSVSQRHEQLGTQRIYQYLEQQDVQVNVHSHDRNLSINKLVKDKGIITNQNDPWHAIKKVKVAMKRVSAGPKYLKEKSWSAQLEDKVESVATHFHWAVRNCEENPKELKDVLLNIVEHYKNNHQKCHPDSRCKRDTNYEPKRIVLTIPIAEKLLLGVIRKSTIYTHPEDYVLAKDTCYVESFNNTMNMFQDKRIAFSDDNYQARSQLAVCHWNENVDRDFTSIWNPNRRNAPRSNIGKKNYKPPTYNYRQTLFKMAASNSFCGVCDRRHLYKSPIVWCPECDERLCTECEEHHSLSKSSRNHNTIPINEYQKLTPDVLNISQYCKIHNEKYQIYCKIHESPCCSNCTVESHNECRDFVKLVEVIKNAKASSAFYEMEQTFIEVSENIKKIRENRQDNLKALSEGRSLIEQQIEHTRITINNHLDKIQENMIKKLYKVEKHEKEEICQLIILLEENENEMAKYQRNIPIIKQHASDLQAFLAMKQFEKDVLEKDEFLQSLIDKNTLKQNSLIFHPNAALLSFVFNEHTFGDVLVETKPHDVVLTRKKERQGQITVPKIESKSFEDINLKLHRTIHGSGNNVYGCCILPDGKMAFTNYHNSVRIFNKDGLHDFDVKIPYIVYDVDAMNENNTLVVTAGSDDSRYLTIIDTKNKQVTKTILLDSVAYGIAGKDAELIYSAREKGIQMISLQDESVQNIVRDGMPHYCYVATFNDFIYHTNNSTDTVTCYDLKGNKQWTFMNDAVLKYPVGIAIDKDGNVFVVGNKSQNIVVISADGKRNRELLSSKDGLENPWGMRYNRSTNQLLVANNSNRAFIYSLV</sequence>
<keyword evidence="1" id="KW-0479">Metal-binding</keyword>
<dbReference type="AlphaFoldDB" id="A0A6J8DUH4"/>
<dbReference type="InterPro" id="IPR000315">
    <property type="entry name" value="Znf_B-box"/>
</dbReference>
<protein>
    <recommendedName>
        <fullName evidence="3">B box-type domain-containing protein</fullName>
    </recommendedName>
</protein>
<evidence type="ECO:0000313" key="4">
    <source>
        <dbReference type="EMBL" id="CAC5411739.1"/>
    </source>
</evidence>
<feature type="domain" description="B box-type" evidence="3">
    <location>
        <begin position="455"/>
        <end position="505"/>
    </location>
</feature>
<dbReference type="GO" id="GO:0005654">
    <property type="term" value="C:nucleoplasm"/>
    <property type="evidence" value="ECO:0007669"/>
    <property type="project" value="TreeGrafter"/>
</dbReference>
<keyword evidence="1" id="KW-0862">Zinc</keyword>
<dbReference type="GO" id="GO:0008270">
    <property type="term" value="F:zinc ion binding"/>
    <property type="evidence" value="ECO:0007669"/>
    <property type="project" value="UniProtKB-KW"/>
</dbReference>
<dbReference type="OrthoDB" id="5982307at2759"/>
<dbReference type="PANTHER" id="PTHR25462:SF299">
    <property type="entry name" value="E3 UBIQUITIN-PROTEIN LIGASE TRIM56"/>
    <property type="match status" value="1"/>
</dbReference>
<reference evidence="4 5" key="1">
    <citation type="submission" date="2020-06" db="EMBL/GenBank/DDBJ databases">
        <authorList>
            <person name="Li R."/>
            <person name="Bekaert M."/>
        </authorList>
    </citation>
    <scope>NUCLEOTIDE SEQUENCE [LARGE SCALE GENOMIC DNA]</scope>
    <source>
        <strain evidence="5">wild</strain>
    </source>
</reference>
<feature type="coiled-coil region" evidence="2">
    <location>
        <begin position="621"/>
        <end position="670"/>
    </location>
</feature>
<keyword evidence="1" id="KW-0863">Zinc-finger</keyword>
<dbReference type="PROSITE" id="PS50119">
    <property type="entry name" value="ZF_BBOX"/>
    <property type="match status" value="1"/>
</dbReference>
<keyword evidence="2" id="KW-0175">Coiled coil</keyword>
<dbReference type="SMART" id="SM00336">
    <property type="entry name" value="BBOX"/>
    <property type="match status" value="2"/>
</dbReference>
<dbReference type="Gene3D" id="3.30.160.60">
    <property type="entry name" value="Classic Zinc Finger"/>
    <property type="match status" value="1"/>
</dbReference>
<accession>A0A6J8DUH4</accession>
<dbReference type="SUPFAM" id="SSF75011">
    <property type="entry name" value="3-carboxy-cis,cis-mucoante lactonizing enzyme"/>
    <property type="match status" value="1"/>
</dbReference>
<proteinExistence type="predicted"/>
<keyword evidence="5" id="KW-1185">Reference proteome</keyword>
<dbReference type="Proteomes" id="UP000507470">
    <property type="component" value="Unassembled WGS sequence"/>
</dbReference>
<evidence type="ECO:0000256" key="1">
    <source>
        <dbReference type="PROSITE-ProRule" id="PRU00024"/>
    </source>
</evidence>
<dbReference type="InterPro" id="IPR047153">
    <property type="entry name" value="TRIM45/56/19-like"/>
</dbReference>
<dbReference type="CDD" id="cd19757">
    <property type="entry name" value="Bbox1"/>
    <property type="match status" value="1"/>
</dbReference>
<dbReference type="InterPro" id="IPR011042">
    <property type="entry name" value="6-blade_b-propeller_TolB-like"/>
</dbReference>
<evidence type="ECO:0000259" key="3">
    <source>
        <dbReference type="PROSITE" id="PS50119"/>
    </source>
</evidence>
<dbReference type="GO" id="GO:0060340">
    <property type="term" value="P:positive regulation of type I interferon-mediated signaling pathway"/>
    <property type="evidence" value="ECO:0007669"/>
    <property type="project" value="TreeGrafter"/>
</dbReference>
<dbReference type="CDD" id="cd19776">
    <property type="entry name" value="Bbox2_TRIM25_C-IV"/>
    <property type="match status" value="1"/>
</dbReference>
<dbReference type="EMBL" id="CACVKT020007907">
    <property type="protein sequence ID" value="CAC5411739.1"/>
    <property type="molecule type" value="Genomic_DNA"/>
</dbReference>
<name>A0A6J8DUH4_MYTCO</name>
<evidence type="ECO:0000313" key="5">
    <source>
        <dbReference type="Proteomes" id="UP000507470"/>
    </source>
</evidence>
<dbReference type="GO" id="GO:0045087">
    <property type="term" value="P:innate immune response"/>
    <property type="evidence" value="ECO:0007669"/>
    <property type="project" value="TreeGrafter"/>
</dbReference>
<organism evidence="4 5">
    <name type="scientific">Mytilus coruscus</name>
    <name type="common">Sea mussel</name>
    <dbReference type="NCBI Taxonomy" id="42192"/>
    <lineage>
        <taxon>Eukaryota</taxon>
        <taxon>Metazoa</taxon>
        <taxon>Spiralia</taxon>
        <taxon>Lophotrochozoa</taxon>
        <taxon>Mollusca</taxon>
        <taxon>Bivalvia</taxon>
        <taxon>Autobranchia</taxon>
        <taxon>Pteriomorphia</taxon>
        <taxon>Mytilida</taxon>
        <taxon>Mytiloidea</taxon>
        <taxon>Mytilidae</taxon>
        <taxon>Mytilinae</taxon>
        <taxon>Mytilus</taxon>
    </lineage>
</organism>
<dbReference type="GO" id="GO:0061630">
    <property type="term" value="F:ubiquitin protein ligase activity"/>
    <property type="evidence" value="ECO:0007669"/>
    <property type="project" value="TreeGrafter"/>
</dbReference>